<dbReference type="AlphaFoldDB" id="A0A1H6TXV2"/>
<dbReference type="GO" id="GO:0015627">
    <property type="term" value="C:type II protein secretion system complex"/>
    <property type="evidence" value="ECO:0007669"/>
    <property type="project" value="TreeGrafter"/>
</dbReference>
<evidence type="ECO:0000313" key="3">
    <source>
        <dbReference type="EMBL" id="SEI81100.1"/>
    </source>
</evidence>
<keyword evidence="1" id="KW-0472">Membrane</keyword>
<dbReference type="InterPro" id="IPR019554">
    <property type="entry name" value="Soluble_ligand-bd"/>
</dbReference>
<evidence type="ECO:0000313" key="4">
    <source>
        <dbReference type="Proteomes" id="UP000198564"/>
    </source>
</evidence>
<gene>
    <name evidence="3" type="ORF">SAMN04488113_12216</name>
</gene>
<dbReference type="InterPro" id="IPR051675">
    <property type="entry name" value="Endo/Exo/Phosphatase_dom_1"/>
</dbReference>
<dbReference type="GO" id="GO:0015628">
    <property type="term" value="P:protein secretion by the type II secretion system"/>
    <property type="evidence" value="ECO:0007669"/>
    <property type="project" value="TreeGrafter"/>
</dbReference>
<dbReference type="SMART" id="SM00278">
    <property type="entry name" value="HhH1"/>
    <property type="match status" value="2"/>
</dbReference>
<dbReference type="InterPro" id="IPR004509">
    <property type="entry name" value="Competence_ComEA_HhH"/>
</dbReference>
<dbReference type="Pfam" id="PF10531">
    <property type="entry name" value="SLBB"/>
    <property type="match status" value="1"/>
</dbReference>
<dbReference type="PANTHER" id="PTHR21180:SF32">
    <property type="entry name" value="ENDONUCLEASE_EXONUCLEASE_PHOSPHATASE FAMILY DOMAIN-CONTAINING PROTEIN 1"/>
    <property type="match status" value="1"/>
</dbReference>
<evidence type="ECO:0000259" key="2">
    <source>
        <dbReference type="SMART" id="SM00278"/>
    </source>
</evidence>
<keyword evidence="1" id="KW-1133">Transmembrane helix</keyword>
<dbReference type="RefSeq" id="WP_091634960.1">
    <property type="nucleotide sequence ID" value="NZ_FNYW01000022.1"/>
</dbReference>
<dbReference type="InterPro" id="IPR003583">
    <property type="entry name" value="Hlx-hairpin-Hlx_DNA-bd_motif"/>
</dbReference>
<dbReference type="Proteomes" id="UP000198564">
    <property type="component" value="Unassembled WGS sequence"/>
</dbReference>
<dbReference type="OrthoDB" id="9790239at2"/>
<dbReference type="NCBIfam" id="TIGR00426">
    <property type="entry name" value="competence protein ComEA helix-hairpin-helix repeat region"/>
    <property type="match status" value="1"/>
</dbReference>
<dbReference type="Gene3D" id="3.10.560.10">
    <property type="entry name" value="Outer membrane lipoprotein wza domain like"/>
    <property type="match status" value="1"/>
</dbReference>
<keyword evidence="4" id="KW-1185">Reference proteome</keyword>
<dbReference type="Pfam" id="PF12836">
    <property type="entry name" value="HHH_3"/>
    <property type="match status" value="1"/>
</dbReference>
<accession>A0A1H6TXV2</accession>
<sequence>MNQIKYFKEISLGVLFFSVLLILYFSFLKNSENTDHMDDVVTLETLVEDGAEDGVKEKQNDIENKLDIEEAPSISSEVVIDIKGAVKKPGVFSLETTERVIDAVDAAGGVLENADTKHINFAQMLEDEMYIYIPEIGEEISQTVDLETKNQIKGEMININHADENDFATLDGIGPSKAAAIIDYRDENGSFKTIEDLLNVTGIGEKTFDKIKERLKVN</sequence>
<dbReference type="SUPFAM" id="SSF47781">
    <property type="entry name" value="RuvA domain 2-like"/>
    <property type="match status" value="1"/>
</dbReference>
<protein>
    <submittedName>
        <fullName evidence="3">Competence protein ComEA</fullName>
    </submittedName>
</protein>
<organism evidence="3 4">
    <name type="scientific">Alkalibacterium gilvum</name>
    <dbReference type="NCBI Taxonomy" id="1130080"/>
    <lineage>
        <taxon>Bacteria</taxon>
        <taxon>Bacillati</taxon>
        <taxon>Bacillota</taxon>
        <taxon>Bacilli</taxon>
        <taxon>Lactobacillales</taxon>
        <taxon>Carnobacteriaceae</taxon>
        <taxon>Alkalibacterium</taxon>
    </lineage>
</organism>
<evidence type="ECO:0000256" key="1">
    <source>
        <dbReference type="SAM" id="Phobius"/>
    </source>
</evidence>
<dbReference type="PANTHER" id="PTHR21180">
    <property type="entry name" value="ENDONUCLEASE/EXONUCLEASE/PHOSPHATASE FAMILY DOMAIN-CONTAINING PROTEIN 1"/>
    <property type="match status" value="1"/>
</dbReference>
<feature type="domain" description="Helix-hairpin-helix DNA-binding motif class 1" evidence="2">
    <location>
        <begin position="195"/>
        <end position="214"/>
    </location>
</feature>
<proteinExistence type="predicted"/>
<reference evidence="4" key="1">
    <citation type="submission" date="2016-10" db="EMBL/GenBank/DDBJ databases">
        <authorList>
            <person name="Varghese N."/>
            <person name="Submissions S."/>
        </authorList>
    </citation>
    <scope>NUCLEOTIDE SEQUENCE [LARGE SCALE GENOMIC DNA]</scope>
    <source>
        <strain evidence="4">DSM 25751</strain>
    </source>
</reference>
<feature type="transmembrane region" description="Helical" evidence="1">
    <location>
        <begin position="12"/>
        <end position="28"/>
    </location>
</feature>
<dbReference type="InterPro" id="IPR010994">
    <property type="entry name" value="RuvA_2-like"/>
</dbReference>
<dbReference type="STRING" id="1130080.SAMN04488113_12216"/>
<dbReference type="Gene3D" id="1.10.150.310">
    <property type="entry name" value="Tex RuvX-like domain-like"/>
    <property type="match status" value="1"/>
</dbReference>
<dbReference type="GO" id="GO:0003677">
    <property type="term" value="F:DNA binding"/>
    <property type="evidence" value="ECO:0007669"/>
    <property type="project" value="InterPro"/>
</dbReference>
<name>A0A1H6TXV2_9LACT</name>
<dbReference type="GO" id="GO:0006281">
    <property type="term" value="P:DNA repair"/>
    <property type="evidence" value="ECO:0007669"/>
    <property type="project" value="InterPro"/>
</dbReference>
<dbReference type="EMBL" id="FNYW01000022">
    <property type="protein sequence ID" value="SEI81100.1"/>
    <property type="molecule type" value="Genomic_DNA"/>
</dbReference>
<feature type="domain" description="Helix-hairpin-helix DNA-binding motif class 1" evidence="2">
    <location>
        <begin position="165"/>
        <end position="184"/>
    </location>
</feature>
<keyword evidence="1" id="KW-0812">Transmembrane</keyword>